<evidence type="ECO:0000313" key="1">
    <source>
        <dbReference type="EMBL" id="QKQ26679.1"/>
    </source>
</evidence>
<proteinExistence type="predicted"/>
<protein>
    <submittedName>
        <fullName evidence="1">Uncharacterized protein</fullName>
    </submittedName>
</protein>
<dbReference type="EMBL" id="CP054491">
    <property type="protein sequence ID" value="QKQ26679.1"/>
    <property type="molecule type" value="Genomic_DNA"/>
</dbReference>
<reference evidence="1 2" key="1">
    <citation type="submission" date="2020-05" db="EMBL/GenBank/DDBJ databases">
        <title>Horizontal transmission and recombination maintain forever young bacterial symbiont genomes.</title>
        <authorList>
            <person name="Russell S.L."/>
            <person name="Pepper-Tunick E."/>
            <person name="Svedberg J."/>
            <person name="Byrne A."/>
            <person name="Ruelas Castillo J."/>
            <person name="Vollmers C."/>
            <person name="Beinart R.A."/>
            <person name="Corbett-Detig R."/>
        </authorList>
    </citation>
    <scope>NUCLEOTIDE SEQUENCE [LARGE SCALE GENOMIC DNA]</scope>
    <source>
        <strain evidence="1">Santa_Monica_outfall</strain>
    </source>
</reference>
<dbReference type="RefSeq" id="WP_174673142.1">
    <property type="nucleotide sequence ID" value="NZ_CP054491.1"/>
</dbReference>
<keyword evidence="2" id="KW-1185">Reference proteome</keyword>
<dbReference type="KEGG" id="rev:HUE57_10605"/>
<sequence>MGSKVQRKEILDKLLRKYKAQPVGSGYIDIIVMRDKYKCLAEELFRNGFIVRAISWWEYIDDVNIPNSYGMGGPVCRFYDGKFAETCSDIDELPKGMFTDKSIGDLVNHVETKILGEYEGKVVSYKATPSLTPAFWLDMDNDWKNIQ</sequence>
<accession>A0A6N0HWD4</accession>
<dbReference type="Proteomes" id="UP000509658">
    <property type="component" value="Chromosome"/>
</dbReference>
<organism evidence="1 2">
    <name type="scientific">Candidatus Reidiella endopervernicosa</name>
    <dbReference type="NCBI Taxonomy" id="2738883"/>
    <lineage>
        <taxon>Bacteria</taxon>
        <taxon>Pseudomonadati</taxon>
        <taxon>Pseudomonadota</taxon>
        <taxon>Gammaproteobacteria</taxon>
        <taxon>Candidatus Reidiella</taxon>
    </lineage>
</organism>
<gene>
    <name evidence="1" type="ORF">HUE57_10605</name>
</gene>
<dbReference type="AlphaFoldDB" id="A0A6N0HWD4"/>
<evidence type="ECO:0000313" key="2">
    <source>
        <dbReference type="Proteomes" id="UP000509658"/>
    </source>
</evidence>
<name>A0A6N0HWD4_9GAMM</name>